<reference evidence="3" key="1">
    <citation type="journal article" date="2019" name="Int. J. Syst. Evol. Microbiol.">
        <title>The Global Catalogue of Microorganisms (GCM) 10K type strain sequencing project: providing services to taxonomists for standard genome sequencing and annotation.</title>
        <authorList>
            <consortium name="The Broad Institute Genomics Platform"/>
            <consortium name="The Broad Institute Genome Sequencing Center for Infectious Disease"/>
            <person name="Wu L."/>
            <person name="Ma J."/>
        </authorList>
    </citation>
    <scope>NUCLEOTIDE SEQUENCE [LARGE SCALE GENOMIC DNA]</scope>
    <source>
        <strain evidence="3">JCM 17329</strain>
    </source>
</reference>
<keyword evidence="3" id="KW-1185">Reference proteome</keyword>
<dbReference type="Pfam" id="PF01381">
    <property type="entry name" value="HTH_3"/>
    <property type="match status" value="1"/>
</dbReference>
<dbReference type="Gene3D" id="1.10.260.40">
    <property type="entry name" value="lambda repressor-like DNA-binding domains"/>
    <property type="match status" value="1"/>
</dbReference>
<sequence length="100" mass="11009">MARNLNDILASRPTKSRANIEKMADEMLLEVHIQAIREALTLSQLQMANAMGISQPSVAALERRGADMKLSSMKRYVEAAGGKMRIDIELPTGQHIGFSL</sequence>
<protein>
    <submittedName>
        <fullName evidence="2">XRE family transcriptional regulator</fullName>
    </submittedName>
</protein>
<accession>A0ABP7DGR5</accession>
<proteinExistence type="predicted"/>
<name>A0ABP7DGR5_9GAMM</name>
<evidence type="ECO:0000313" key="2">
    <source>
        <dbReference type="EMBL" id="GAA3704376.1"/>
    </source>
</evidence>
<feature type="domain" description="HTH cro/C1-type" evidence="1">
    <location>
        <begin position="33"/>
        <end position="63"/>
    </location>
</feature>
<dbReference type="EMBL" id="BAABDS010000010">
    <property type="protein sequence ID" value="GAA3704376.1"/>
    <property type="molecule type" value="Genomic_DNA"/>
</dbReference>
<dbReference type="CDD" id="cd00093">
    <property type="entry name" value="HTH_XRE"/>
    <property type="match status" value="1"/>
</dbReference>
<organism evidence="2 3">
    <name type="scientific">Oceanisphaera sediminis</name>
    <dbReference type="NCBI Taxonomy" id="981381"/>
    <lineage>
        <taxon>Bacteria</taxon>
        <taxon>Pseudomonadati</taxon>
        <taxon>Pseudomonadota</taxon>
        <taxon>Gammaproteobacteria</taxon>
        <taxon>Aeromonadales</taxon>
        <taxon>Aeromonadaceae</taxon>
        <taxon>Oceanisphaera</taxon>
    </lineage>
</organism>
<dbReference type="SMART" id="SM00530">
    <property type="entry name" value="HTH_XRE"/>
    <property type="match status" value="1"/>
</dbReference>
<dbReference type="SUPFAM" id="SSF47413">
    <property type="entry name" value="lambda repressor-like DNA-binding domains"/>
    <property type="match status" value="1"/>
</dbReference>
<dbReference type="RefSeq" id="WP_344962829.1">
    <property type="nucleotide sequence ID" value="NZ_BAABDS010000010.1"/>
</dbReference>
<dbReference type="Proteomes" id="UP001501479">
    <property type="component" value="Unassembled WGS sequence"/>
</dbReference>
<gene>
    <name evidence="2" type="ORF">GCM10022421_08990</name>
</gene>
<evidence type="ECO:0000313" key="3">
    <source>
        <dbReference type="Proteomes" id="UP001501479"/>
    </source>
</evidence>
<dbReference type="PROSITE" id="PS50943">
    <property type="entry name" value="HTH_CROC1"/>
    <property type="match status" value="1"/>
</dbReference>
<comment type="caution">
    <text evidence="2">The sequence shown here is derived from an EMBL/GenBank/DDBJ whole genome shotgun (WGS) entry which is preliminary data.</text>
</comment>
<evidence type="ECO:0000259" key="1">
    <source>
        <dbReference type="PROSITE" id="PS50943"/>
    </source>
</evidence>
<dbReference type="InterPro" id="IPR010982">
    <property type="entry name" value="Lambda_DNA-bd_dom_sf"/>
</dbReference>
<dbReference type="InterPro" id="IPR001387">
    <property type="entry name" value="Cro/C1-type_HTH"/>
</dbReference>